<dbReference type="RefSeq" id="WP_307338022.1">
    <property type="nucleotide sequence ID" value="NZ_JAUSUQ010000005.1"/>
</dbReference>
<gene>
    <name evidence="1" type="ORF">J2S00_001690</name>
</gene>
<name>A0ABU0CR60_9BACI</name>
<sequence length="101" mass="11496">MKWGRFLLGMAAGALGGYLLYKQTQDAPIRPETIVETLKKQYREHMAIVGSWIHVEPQTEEMEGVQYRIYQCGLTGLVDGEPHYLEFKVDADTGHVLRVES</sequence>
<comment type="caution">
    <text evidence="1">The sequence shown here is derived from an EMBL/GenBank/DDBJ whole genome shotgun (WGS) entry which is preliminary data.</text>
</comment>
<reference evidence="1 2" key="1">
    <citation type="submission" date="2023-07" db="EMBL/GenBank/DDBJ databases">
        <title>Genomic Encyclopedia of Type Strains, Phase IV (KMG-IV): sequencing the most valuable type-strain genomes for metagenomic binning, comparative biology and taxonomic classification.</title>
        <authorList>
            <person name="Goeker M."/>
        </authorList>
    </citation>
    <scope>NUCLEOTIDE SEQUENCE [LARGE SCALE GENOMIC DNA]</scope>
    <source>
        <strain evidence="1 2">DSM 17740</strain>
    </source>
</reference>
<dbReference type="Proteomes" id="UP001232445">
    <property type="component" value="Unassembled WGS sequence"/>
</dbReference>
<evidence type="ECO:0000313" key="2">
    <source>
        <dbReference type="Proteomes" id="UP001232445"/>
    </source>
</evidence>
<keyword evidence="2" id="KW-1185">Reference proteome</keyword>
<dbReference type="EMBL" id="JAUSUQ010000005">
    <property type="protein sequence ID" value="MDQ0338904.1"/>
    <property type="molecule type" value="Genomic_DNA"/>
</dbReference>
<accession>A0ABU0CR60</accession>
<organism evidence="1 2">
    <name type="scientific">Caldalkalibacillus uzonensis</name>
    <dbReference type="NCBI Taxonomy" id="353224"/>
    <lineage>
        <taxon>Bacteria</taxon>
        <taxon>Bacillati</taxon>
        <taxon>Bacillota</taxon>
        <taxon>Bacilli</taxon>
        <taxon>Bacillales</taxon>
        <taxon>Bacillaceae</taxon>
        <taxon>Caldalkalibacillus</taxon>
    </lineage>
</organism>
<protein>
    <submittedName>
        <fullName evidence="1">Small secreted protein</fullName>
    </submittedName>
</protein>
<evidence type="ECO:0000313" key="1">
    <source>
        <dbReference type="EMBL" id="MDQ0338904.1"/>
    </source>
</evidence>
<proteinExistence type="predicted"/>